<dbReference type="CDD" id="cd00075">
    <property type="entry name" value="HATPase"/>
    <property type="match status" value="1"/>
</dbReference>
<comment type="subcellular location">
    <subcellularLocation>
        <location evidence="2">Membrane</location>
    </subcellularLocation>
</comment>
<name>A0A159Z407_9RHOB</name>
<evidence type="ECO:0000259" key="10">
    <source>
        <dbReference type="PROSITE" id="PS50109"/>
    </source>
</evidence>
<dbReference type="PROSITE" id="PS50109">
    <property type="entry name" value="HIS_KIN"/>
    <property type="match status" value="1"/>
</dbReference>
<proteinExistence type="predicted"/>
<feature type="domain" description="Histidine kinase" evidence="10">
    <location>
        <begin position="1"/>
        <end position="198"/>
    </location>
</feature>
<evidence type="ECO:0000256" key="9">
    <source>
        <dbReference type="ARBA" id="ARBA00023136"/>
    </source>
</evidence>
<dbReference type="Gene3D" id="3.30.565.10">
    <property type="entry name" value="Histidine kinase-like ATPase, C-terminal domain"/>
    <property type="match status" value="1"/>
</dbReference>
<dbReference type="GO" id="GO:0016020">
    <property type="term" value="C:membrane"/>
    <property type="evidence" value="ECO:0007669"/>
    <property type="project" value="UniProtKB-SubCell"/>
</dbReference>
<dbReference type="PRINTS" id="PR00344">
    <property type="entry name" value="BCTRLSENSOR"/>
</dbReference>
<dbReference type="InterPro" id="IPR005467">
    <property type="entry name" value="His_kinase_dom"/>
</dbReference>
<dbReference type="STRING" id="1335048.AKL17_2623"/>
<dbReference type="SMART" id="SM00387">
    <property type="entry name" value="HATPase_c"/>
    <property type="match status" value="1"/>
</dbReference>
<dbReference type="Pfam" id="PF02518">
    <property type="entry name" value="HATPase_c"/>
    <property type="match status" value="1"/>
</dbReference>
<evidence type="ECO:0000313" key="11">
    <source>
        <dbReference type="EMBL" id="AMY69865.1"/>
    </source>
</evidence>
<keyword evidence="5" id="KW-0808">Transferase</keyword>
<organism evidence="11 12">
    <name type="scientific">Frigidibacter mobilis</name>
    <dbReference type="NCBI Taxonomy" id="1335048"/>
    <lineage>
        <taxon>Bacteria</taxon>
        <taxon>Pseudomonadati</taxon>
        <taxon>Pseudomonadota</taxon>
        <taxon>Alphaproteobacteria</taxon>
        <taxon>Rhodobacterales</taxon>
        <taxon>Paracoccaceae</taxon>
        <taxon>Frigidibacter</taxon>
    </lineage>
</organism>
<dbReference type="GO" id="GO:0004673">
    <property type="term" value="F:protein histidine kinase activity"/>
    <property type="evidence" value="ECO:0007669"/>
    <property type="project" value="UniProtKB-EC"/>
</dbReference>
<evidence type="ECO:0000256" key="5">
    <source>
        <dbReference type="ARBA" id="ARBA00022679"/>
    </source>
</evidence>
<dbReference type="InterPro" id="IPR004358">
    <property type="entry name" value="Sig_transdc_His_kin-like_C"/>
</dbReference>
<dbReference type="EMBL" id="CP012661">
    <property type="protein sequence ID" value="AMY69865.1"/>
    <property type="molecule type" value="Genomic_DNA"/>
</dbReference>
<keyword evidence="4" id="KW-0597">Phosphoprotein</keyword>
<dbReference type="InterPro" id="IPR036890">
    <property type="entry name" value="HATPase_C_sf"/>
</dbReference>
<dbReference type="Proteomes" id="UP000076128">
    <property type="component" value="Chromosome"/>
</dbReference>
<dbReference type="EC" id="2.7.13.3" evidence="3"/>
<dbReference type="InterPro" id="IPR050428">
    <property type="entry name" value="TCS_sensor_his_kinase"/>
</dbReference>
<gene>
    <name evidence="11" type="ORF">AKL17_2623</name>
</gene>
<keyword evidence="6" id="KW-0812">Transmembrane</keyword>
<evidence type="ECO:0000256" key="1">
    <source>
        <dbReference type="ARBA" id="ARBA00000085"/>
    </source>
</evidence>
<dbReference type="PANTHER" id="PTHR45436:SF5">
    <property type="entry name" value="SENSOR HISTIDINE KINASE TRCS"/>
    <property type="match status" value="1"/>
</dbReference>
<dbReference type="KEGG" id="daa:AKL17_2623"/>
<evidence type="ECO:0000313" key="12">
    <source>
        <dbReference type="Proteomes" id="UP000076128"/>
    </source>
</evidence>
<keyword evidence="9" id="KW-0472">Membrane</keyword>
<dbReference type="InterPro" id="IPR003594">
    <property type="entry name" value="HATPase_dom"/>
</dbReference>
<sequence length="202" mass="21529">MQAEVARLAPDAATRDHALAQIRRAVDRSDRLVHQLLDMAAVDQGSDGSAPRPLPRIGAEVLELTAAAARARRVNLHLHCDDALAGLHPALPDLLVVALRNLVENAVHASPEGGRVDLYLTATPRGWQAEVLDEGPGIPEAVRPRVTERFYRGSSEGSGSGLGLAIVETAALRLGASFTLSPRIPKGEAARLSFDVREPSRP</sequence>
<dbReference type="PANTHER" id="PTHR45436">
    <property type="entry name" value="SENSOR HISTIDINE KINASE YKOH"/>
    <property type="match status" value="1"/>
</dbReference>
<evidence type="ECO:0000256" key="3">
    <source>
        <dbReference type="ARBA" id="ARBA00012438"/>
    </source>
</evidence>
<dbReference type="AlphaFoldDB" id="A0A159Z407"/>
<keyword evidence="12" id="KW-1185">Reference proteome</keyword>
<evidence type="ECO:0000256" key="6">
    <source>
        <dbReference type="ARBA" id="ARBA00022692"/>
    </source>
</evidence>
<evidence type="ECO:0000256" key="7">
    <source>
        <dbReference type="ARBA" id="ARBA00022777"/>
    </source>
</evidence>
<evidence type="ECO:0000256" key="8">
    <source>
        <dbReference type="ARBA" id="ARBA00022989"/>
    </source>
</evidence>
<keyword evidence="7 11" id="KW-0418">Kinase</keyword>
<dbReference type="SUPFAM" id="SSF55874">
    <property type="entry name" value="ATPase domain of HSP90 chaperone/DNA topoisomerase II/histidine kinase"/>
    <property type="match status" value="1"/>
</dbReference>
<comment type="catalytic activity">
    <reaction evidence="1">
        <text>ATP + protein L-histidine = ADP + protein N-phospho-L-histidine.</text>
        <dbReference type="EC" id="2.7.13.3"/>
    </reaction>
</comment>
<accession>A0A159Z407</accession>
<reference evidence="11 12" key="1">
    <citation type="submission" date="2015-09" db="EMBL/GenBank/DDBJ databases">
        <title>Complete genome sequence of Defluviimonas alba cai42t isolated from an oilfield in Xinjiang.</title>
        <authorList>
            <person name="Geng S."/>
            <person name="Pan X."/>
            <person name="Wu X."/>
        </authorList>
    </citation>
    <scope>NUCLEOTIDE SEQUENCE [LARGE SCALE GENOMIC DNA]</scope>
    <source>
        <strain evidence="12">cai42</strain>
    </source>
</reference>
<protein>
    <recommendedName>
        <fullName evidence="3">histidine kinase</fullName>
        <ecNumber evidence="3">2.7.13.3</ecNumber>
    </recommendedName>
</protein>
<evidence type="ECO:0000256" key="2">
    <source>
        <dbReference type="ARBA" id="ARBA00004370"/>
    </source>
</evidence>
<evidence type="ECO:0000256" key="4">
    <source>
        <dbReference type="ARBA" id="ARBA00022553"/>
    </source>
</evidence>
<keyword evidence="8" id="KW-1133">Transmembrane helix</keyword>